<organism evidence="1 2">
    <name type="scientific">Tanacetum coccineum</name>
    <dbReference type="NCBI Taxonomy" id="301880"/>
    <lineage>
        <taxon>Eukaryota</taxon>
        <taxon>Viridiplantae</taxon>
        <taxon>Streptophyta</taxon>
        <taxon>Embryophyta</taxon>
        <taxon>Tracheophyta</taxon>
        <taxon>Spermatophyta</taxon>
        <taxon>Magnoliopsida</taxon>
        <taxon>eudicotyledons</taxon>
        <taxon>Gunneridae</taxon>
        <taxon>Pentapetalae</taxon>
        <taxon>asterids</taxon>
        <taxon>campanulids</taxon>
        <taxon>Asterales</taxon>
        <taxon>Asteraceae</taxon>
        <taxon>Asteroideae</taxon>
        <taxon>Anthemideae</taxon>
        <taxon>Anthemidinae</taxon>
        <taxon>Tanacetum</taxon>
    </lineage>
</organism>
<evidence type="ECO:0000313" key="2">
    <source>
        <dbReference type="Proteomes" id="UP001151760"/>
    </source>
</evidence>
<gene>
    <name evidence="1" type="ORF">Tco_0627923</name>
</gene>
<protein>
    <recommendedName>
        <fullName evidence="3">Reverse transcriptase</fullName>
    </recommendedName>
</protein>
<name>A0ABQ4WNU2_9ASTR</name>
<evidence type="ECO:0008006" key="3">
    <source>
        <dbReference type="Google" id="ProtNLM"/>
    </source>
</evidence>
<dbReference type="Proteomes" id="UP001151760">
    <property type="component" value="Unassembled WGS sequence"/>
</dbReference>
<feature type="non-terminal residue" evidence="1">
    <location>
        <position position="1"/>
    </location>
</feature>
<accession>A0ABQ4WNU2</accession>
<sequence length="325" mass="37299">LPRNLSDHCPLILKTHSNDYGPTPFKFFNSWLLCEDFPTILSNSWFNTDNLTSSQNALHPAVHLKQKLQLLKSNIRVWRNRIKFENDNLLVDLKDNVEYFDLMAENRGLTSVEVHERLSVMKQLEDLEHIKRLDLMQKSKIKWAIKGDENTKYFHGIVNSKLSRSRINSLYIDGQWISDPSLVTLEIFTFHKTKFQDNSPPHPLFTSNLFKTLSSHESSLLYAPLSFKEIKEAIWNCGVSKAPGLDEASPKNLFHGIKVGSIGVDVSLLQIADDALILGKWSVDNAKNPCRILRRNFFWEGSLELNKMAWISWKKICSSPNCSGL</sequence>
<keyword evidence="2" id="KW-1185">Reference proteome</keyword>
<evidence type="ECO:0000313" key="1">
    <source>
        <dbReference type="EMBL" id="GJS54561.1"/>
    </source>
</evidence>
<reference evidence="1" key="2">
    <citation type="submission" date="2022-01" db="EMBL/GenBank/DDBJ databases">
        <authorList>
            <person name="Yamashiro T."/>
            <person name="Shiraishi A."/>
            <person name="Satake H."/>
            <person name="Nakayama K."/>
        </authorList>
    </citation>
    <scope>NUCLEOTIDE SEQUENCE</scope>
</reference>
<feature type="non-terminal residue" evidence="1">
    <location>
        <position position="325"/>
    </location>
</feature>
<comment type="caution">
    <text evidence="1">The sequence shown here is derived from an EMBL/GenBank/DDBJ whole genome shotgun (WGS) entry which is preliminary data.</text>
</comment>
<reference evidence="1" key="1">
    <citation type="journal article" date="2022" name="Int. J. Mol. Sci.">
        <title>Draft Genome of Tanacetum Coccineum: Genomic Comparison of Closely Related Tanacetum-Family Plants.</title>
        <authorList>
            <person name="Yamashiro T."/>
            <person name="Shiraishi A."/>
            <person name="Nakayama K."/>
            <person name="Satake H."/>
        </authorList>
    </citation>
    <scope>NUCLEOTIDE SEQUENCE</scope>
</reference>
<dbReference type="EMBL" id="BQNB010008807">
    <property type="protein sequence ID" value="GJS54561.1"/>
    <property type="molecule type" value="Genomic_DNA"/>
</dbReference>
<proteinExistence type="predicted"/>